<evidence type="ECO:0000313" key="1">
    <source>
        <dbReference type="EMBL" id="NYV28229.1"/>
    </source>
</evidence>
<reference evidence="1 2" key="1">
    <citation type="submission" date="2020-05" db="EMBL/GenBank/DDBJ databases">
        <title>Streptobacillus felis strain LHL191014123.</title>
        <authorList>
            <person name="Fawzy A."/>
            <person name="Rau J."/>
            <person name="Risse K."/>
            <person name="Schauerte N."/>
            <person name="Geiger C."/>
            <person name="Blom J."/>
            <person name="Imirzalioglu C."/>
            <person name="Falgenhauer J."/>
            <person name="Bach A."/>
            <person name="Herden C."/>
            <person name="Eisenberg T."/>
        </authorList>
    </citation>
    <scope>NUCLEOTIDE SEQUENCE [LARGE SCALE GENOMIC DNA]</scope>
    <source>
        <strain evidence="1 2">LHL191014123</strain>
    </source>
</reference>
<dbReference type="AlphaFoldDB" id="A0A7Z0PFR5"/>
<feature type="non-terminal residue" evidence="1">
    <location>
        <position position="1"/>
    </location>
</feature>
<name>A0A7Z0PFR5_9FUSO</name>
<keyword evidence="2" id="KW-1185">Reference proteome</keyword>
<evidence type="ECO:0000313" key="2">
    <source>
        <dbReference type="Proteomes" id="UP000526184"/>
    </source>
</evidence>
<proteinExistence type="predicted"/>
<sequence length="388" mass="46844">IKFIKYYVNKIEYKIKQKIENVIILKNEEDSTNNYYSLECINNLKYFNGKDREYTYILSDLEYFKIIYVKHNVKNNKVTYKLNITAQVIHENNFLTEFNFLNLVIEYLKNNKESIFENSINMFKYLKENKDIEISVSKEYDIKIREEAKLLVKNYFNNIEMKESRDLDDIIVYLSFKSIYSFFDNFKIIDILKKFSNIKLAGKLVHTSSFIEVLKEFIPGKIIDYKKEVNESEIFEIIDDFEKKKSKGNISLEYKYIPLKYDIILSYNNYLSEKIKIISFYENITNFIDKDKNTIFVELNVEKIYQFKENVYNNVKIYLPEKYIELDENELLRTDELGIKDIELDEVINDIVRIFFSFSKKNIIRLCYVKRNEDQLYCSFDELKLCEN</sequence>
<dbReference type="RefSeq" id="WP_180136259.1">
    <property type="nucleotide sequence ID" value="NZ_JABMKT010000026.1"/>
</dbReference>
<protein>
    <submittedName>
        <fullName evidence="1">Uncharacterized protein</fullName>
    </submittedName>
</protein>
<dbReference type="Proteomes" id="UP000526184">
    <property type="component" value="Unassembled WGS sequence"/>
</dbReference>
<organism evidence="1 2">
    <name type="scientific">Streptobacillus felis</name>
    <dbReference type="NCBI Taxonomy" id="1384509"/>
    <lineage>
        <taxon>Bacteria</taxon>
        <taxon>Fusobacteriati</taxon>
        <taxon>Fusobacteriota</taxon>
        <taxon>Fusobacteriia</taxon>
        <taxon>Fusobacteriales</taxon>
        <taxon>Leptotrichiaceae</taxon>
        <taxon>Streptobacillus</taxon>
    </lineage>
</organism>
<gene>
    <name evidence="1" type="ORF">HP397_05340</name>
</gene>
<accession>A0A7Z0PFR5</accession>
<dbReference type="EMBL" id="JABMKT010000026">
    <property type="protein sequence ID" value="NYV28229.1"/>
    <property type="molecule type" value="Genomic_DNA"/>
</dbReference>
<comment type="caution">
    <text evidence="1">The sequence shown here is derived from an EMBL/GenBank/DDBJ whole genome shotgun (WGS) entry which is preliminary data.</text>
</comment>